<evidence type="ECO:0000256" key="1">
    <source>
        <dbReference type="ARBA" id="ARBA00003452"/>
    </source>
</evidence>
<dbReference type="CDD" id="cd07435">
    <property type="entry name" value="PHP_PolIIIA_POLC"/>
    <property type="match status" value="1"/>
</dbReference>
<dbReference type="InterPro" id="IPR006308">
    <property type="entry name" value="Pol_III_a_PolC-type_gram_pos"/>
</dbReference>
<feature type="region of interest" description="Disordered" evidence="14">
    <location>
        <begin position="191"/>
        <end position="221"/>
    </location>
</feature>
<dbReference type="InterPro" id="IPR013520">
    <property type="entry name" value="Ribonucl_H"/>
</dbReference>
<name>A0A3G6K4I1_LACDL</name>
<dbReference type="Pfam" id="PF02811">
    <property type="entry name" value="PHP"/>
    <property type="match status" value="1"/>
</dbReference>
<dbReference type="InterPro" id="IPR012340">
    <property type="entry name" value="NA-bd_OB-fold"/>
</dbReference>
<dbReference type="Pfam" id="PF14579">
    <property type="entry name" value="HHH_6"/>
    <property type="match status" value="1"/>
</dbReference>
<dbReference type="Gene3D" id="3.30.420.10">
    <property type="entry name" value="Ribonuclease H-like superfamily/Ribonuclease H"/>
    <property type="match status" value="1"/>
</dbReference>
<dbReference type="FunFam" id="3.30.420.10:FF:000045">
    <property type="entry name" value="3'-5' exonuclease DinG"/>
    <property type="match status" value="1"/>
</dbReference>
<dbReference type="NCBIfam" id="NF001688">
    <property type="entry name" value="PRK00448.1"/>
    <property type="match status" value="1"/>
</dbReference>
<evidence type="ECO:0000256" key="7">
    <source>
        <dbReference type="ARBA" id="ARBA00022722"/>
    </source>
</evidence>
<dbReference type="Gene3D" id="6.10.140.1510">
    <property type="match status" value="1"/>
</dbReference>
<dbReference type="Pfam" id="PF14480">
    <property type="entry name" value="DNA_pol3_a_NI"/>
    <property type="match status" value="1"/>
</dbReference>
<dbReference type="Gene3D" id="3.30.1900.20">
    <property type="match status" value="1"/>
</dbReference>
<feature type="domain" description="Exonuclease" evidence="15">
    <location>
        <begin position="425"/>
        <end position="591"/>
    </location>
</feature>
<dbReference type="Gene3D" id="1.10.150.700">
    <property type="entry name" value="PolC, middle finger domain"/>
    <property type="match status" value="1"/>
</dbReference>
<dbReference type="InterPro" id="IPR004805">
    <property type="entry name" value="DnaE2/DnaE/PolC"/>
</dbReference>
<dbReference type="Gene3D" id="3.20.20.140">
    <property type="entry name" value="Metal-dependent hydrolases"/>
    <property type="match status" value="1"/>
</dbReference>
<feature type="domain" description="Polymerase/histidinol phosphatase N-terminal" evidence="16">
    <location>
        <begin position="340"/>
        <end position="407"/>
    </location>
</feature>
<comment type="similarity">
    <text evidence="13">Belongs to the DNA polymerase type-C family. PolC subfamily.</text>
</comment>
<dbReference type="GO" id="GO:0008408">
    <property type="term" value="F:3'-5' exonuclease activity"/>
    <property type="evidence" value="ECO:0007669"/>
    <property type="project" value="UniProtKB-UniRule"/>
</dbReference>
<dbReference type="Gene3D" id="2.40.50.140">
    <property type="entry name" value="Nucleic acid-binding proteins"/>
    <property type="match status" value="1"/>
</dbReference>
<dbReference type="InterPro" id="IPR044923">
    <property type="entry name" value="PolC_middle_finger_sf"/>
</dbReference>
<dbReference type="NCBIfam" id="TIGR00573">
    <property type="entry name" value="dnaq"/>
    <property type="match status" value="1"/>
</dbReference>
<proteinExistence type="inferred from homology"/>
<evidence type="ECO:0000256" key="6">
    <source>
        <dbReference type="ARBA" id="ARBA00022705"/>
    </source>
</evidence>
<comment type="subcellular location">
    <subcellularLocation>
        <location evidence="13">Cytoplasm</location>
    </subcellularLocation>
</comment>
<dbReference type="CDD" id="cd04484">
    <property type="entry name" value="polC_OBF"/>
    <property type="match status" value="1"/>
</dbReference>
<dbReference type="NCBIfam" id="TIGR01405">
    <property type="entry name" value="polC_Gram_pos"/>
    <property type="match status" value="1"/>
</dbReference>
<evidence type="ECO:0000256" key="10">
    <source>
        <dbReference type="ARBA" id="ARBA00022932"/>
    </source>
</evidence>
<keyword evidence="9 13" id="KW-0269">Exonuclease</keyword>
<evidence type="ECO:0000259" key="15">
    <source>
        <dbReference type="SMART" id="SM00479"/>
    </source>
</evidence>
<dbReference type="InterPro" id="IPR040982">
    <property type="entry name" value="DNA_pol3_finger"/>
</dbReference>
<dbReference type="Proteomes" id="UP001200334">
    <property type="component" value="Unassembled WGS sequence"/>
</dbReference>
<evidence type="ECO:0000259" key="16">
    <source>
        <dbReference type="SMART" id="SM00481"/>
    </source>
</evidence>
<dbReference type="InterPro" id="IPR003141">
    <property type="entry name" value="Pol/His_phosphatase_N"/>
</dbReference>
<dbReference type="InterPro" id="IPR011708">
    <property type="entry name" value="DNA_pol3_alpha_NTPase_dom"/>
</dbReference>
<evidence type="ECO:0000256" key="12">
    <source>
        <dbReference type="ARBA" id="ARBA00070925"/>
    </source>
</evidence>
<dbReference type="Gene3D" id="1.10.150.870">
    <property type="match status" value="1"/>
</dbReference>
<dbReference type="EMBL" id="CP031023">
    <property type="protein sequence ID" value="AZA15910.1"/>
    <property type="molecule type" value="Genomic_DNA"/>
</dbReference>
<evidence type="ECO:0000256" key="2">
    <source>
        <dbReference type="ARBA" id="ARBA00012417"/>
    </source>
</evidence>
<dbReference type="SMART" id="SM00481">
    <property type="entry name" value="POLIIIAc"/>
    <property type="match status" value="1"/>
</dbReference>
<evidence type="ECO:0000256" key="8">
    <source>
        <dbReference type="ARBA" id="ARBA00022801"/>
    </source>
</evidence>
<dbReference type="RefSeq" id="WP_138490810.1">
    <property type="nucleotide sequence ID" value="NZ_CP046131.1"/>
</dbReference>
<dbReference type="InterPro" id="IPR028112">
    <property type="entry name" value="DNA_PolC-type_N_I"/>
</dbReference>
<dbReference type="InterPro" id="IPR036397">
    <property type="entry name" value="RNaseH_sf"/>
</dbReference>
<dbReference type="EC" id="2.7.7.7" evidence="2 13"/>
<keyword evidence="3 13" id="KW-0963">Cytoplasm</keyword>
<evidence type="ECO:0000313" key="17">
    <source>
        <dbReference type="EMBL" id="AZA15910.1"/>
    </source>
</evidence>
<comment type="function">
    <text evidence="1 13">Required for replicative DNA synthesis. This DNA polymerase also exhibits 3' to 5' exonuclease activity.</text>
</comment>
<dbReference type="InterPro" id="IPR029460">
    <property type="entry name" value="DNAPol_HHH"/>
</dbReference>
<keyword evidence="7 13" id="KW-0540">Nuclease</keyword>
<dbReference type="SUPFAM" id="SSF53098">
    <property type="entry name" value="Ribonuclease H-like"/>
    <property type="match status" value="1"/>
</dbReference>
<dbReference type="InterPro" id="IPR004013">
    <property type="entry name" value="PHP_dom"/>
</dbReference>
<keyword evidence="6 13" id="KW-0235">DNA replication</keyword>
<dbReference type="Pfam" id="PF00929">
    <property type="entry name" value="RNase_T"/>
    <property type="match status" value="1"/>
</dbReference>
<dbReference type="GO" id="GO:0003677">
    <property type="term" value="F:DNA binding"/>
    <property type="evidence" value="ECO:0007669"/>
    <property type="project" value="UniProtKB-UniRule"/>
</dbReference>
<evidence type="ECO:0000256" key="14">
    <source>
        <dbReference type="SAM" id="MobiDB-lite"/>
    </source>
</evidence>
<dbReference type="GO" id="GO:0005737">
    <property type="term" value="C:cytoplasm"/>
    <property type="evidence" value="ECO:0007669"/>
    <property type="project" value="UniProtKB-SubCell"/>
</dbReference>
<dbReference type="Pfam" id="PF07733">
    <property type="entry name" value="DNA_pol3_alpha"/>
    <property type="match status" value="1"/>
</dbReference>
<evidence type="ECO:0000313" key="18">
    <source>
        <dbReference type="EMBL" id="MCD5563079.1"/>
    </source>
</evidence>
<protein>
    <recommendedName>
        <fullName evidence="12 13">DNA polymerase III PolC-type</fullName>
        <shortName evidence="13">PolIII</shortName>
        <ecNumber evidence="2 13">2.7.7.7</ecNumber>
    </recommendedName>
</protein>
<dbReference type="Pfam" id="PF17657">
    <property type="entry name" value="DNA_pol3_finger"/>
    <property type="match status" value="1"/>
</dbReference>
<reference evidence="17" key="1">
    <citation type="submission" date="2018-07" db="EMBL/GenBank/DDBJ databases">
        <authorList>
            <person name="Somerville V."/>
        </authorList>
    </citation>
    <scope>NUCLEOTIDE SEQUENCE</scope>
    <source>
        <strain evidence="17">NWC_2_2</strain>
    </source>
</reference>
<comment type="catalytic activity">
    <reaction evidence="11 13">
        <text>DNA(n) + a 2'-deoxyribonucleoside 5'-triphosphate = DNA(n+1) + diphosphate</text>
        <dbReference type="Rhea" id="RHEA:22508"/>
        <dbReference type="Rhea" id="RHEA-COMP:17339"/>
        <dbReference type="Rhea" id="RHEA-COMP:17340"/>
        <dbReference type="ChEBI" id="CHEBI:33019"/>
        <dbReference type="ChEBI" id="CHEBI:61560"/>
        <dbReference type="ChEBI" id="CHEBI:173112"/>
        <dbReference type="EC" id="2.7.7.7"/>
    </reaction>
</comment>
<dbReference type="PANTHER" id="PTHR32294">
    <property type="entry name" value="DNA POLYMERASE III SUBUNIT ALPHA"/>
    <property type="match status" value="1"/>
</dbReference>
<evidence type="ECO:0000256" key="5">
    <source>
        <dbReference type="ARBA" id="ARBA00022695"/>
    </source>
</evidence>
<evidence type="ECO:0000256" key="9">
    <source>
        <dbReference type="ARBA" id="ARBA00022839"/>
    </source>
</evidence>
<dbReference type="GO" id="GO:0006261">
    <property type="term" value="P:DNA-templated DNA replication"/>
    <property type="evidence" value="ECO:0007669"/>
    <property type="project" value="UniProtKB-UniRule"/>
</dbReference>
<dbReference type="GO" id="GO:0003887">
    <property type="term" value="F:DNA-directed DNA polymerase activity"/>
    <property type="evidence" value="ECO:0007669"/>
    <property type="project" value="UniProtKB-UniRule"/>
</dbReference>
<evidence type="ECO:0000256" key="4">
    <source>
        <dbReference type="ARBA" id="ARBA00022679"/>
    </source>
</evidence>
<evidence type="ECO:0000313" key="19">
    <source>
        <dbReference type="Proteomes" id="UP001200334"/>
    </source>
</evidence>
<gene>
    <name evidence="13" type="primary">polC</name>
    <name evidence="17" type="ORF">DQL93_04625</name>
    <name evidence="18" type="ORF">LOB85_02765</name>
</gene>
<keyword evidence="8 13" id="KW-0378">Hydrolase</keyword>
<organism evidence="17">
    <name type="scientific">Lactobacillus delbrueckii subsp. lactis</name>
    <dbReference type="NCBI Taxonomy" id="29397"/>
    <lineage>
        <taxon>Bacteria</taxon>
        <taxon>Bacillati</taxon>
        <taxon>Bacillota</taxon>
        <taxon>Bacilli</taxon>
        <taxon>Lactobacillales</taxon>
        <taxon>Lactobacillaceae</taxon>
        <taxon>Lactobacillus</taxon>
    </lineage>
</organism>
<dbReference type="InterPro" id="IPR012337">
    <property type="entry name" value="RNaseH-like_sf"/>
</dbReference>
<reference evidence="18 19" key="2">
    <citation type="submission" date="2021-12" db="EMBL/GenBank/DDBJ databases">
        <title>Antimicrobial susceptibility of Lactobacillus delbrueckii subsp. lactis obtained from milk products and other habitats.</title>
        <authorList>
            <person name="Shani N."/>
        </authorList>
    </citation>
    <scope>NUCLEOTIDE SEQUENCE [LARGE SCALE GENOMIC DNA]</scope>
    <source>
        <strain evidence="18 19">FAM 21755</strain>
    </source>
</reference>
<dbReference type="InterPro" id="IPR006054">
    <property type="entry name" value="DnaQ"/>
</dbReference>
<keyword evidence="10 13" id="KW-0239">DNA-directed DNA polymerase</keyword>
<dbReference type="HAMAP" id="MF_00356">
    <property type="entry name" value="DNApol_PolC"/>
    <property type="match status" value="1"/>
</dbReference>
<keyword evidence="5 13" id="KW-0548">Nucleotidyltransferase</keyword>
<evidence type="ECO:0000256" key="11">
    <source>
        <dbReference type="ARBA" id="ARBA00049244"/>
    </source>
</evidence>
<dbReference type="CDD" id="cd06127">
    <property type="entry name" value="DEDDh"/>
    <property type="match status" value="1"/>
</dbReference>
<sequence>MTDKNQLFLKLLKQVGFSAGGADEAVLQAGEIKNVDVYRKERRWDIHVFFTTPLRFESYNALNQAIKHEFNDFVDTRLIVETADGQQQYLPDYWQYAVENSEVLSANPAAQNFLVGQAPHEDSGRWVIPINGQLFDKMLEQRLLDSFSLELRDYGFFNVKLLTEVTDQGGQSDFESLAQLVEAHEKNMQEAFQQAPVKPKPAPRPSYQGRRGKKTSFGPGAISDKAEITQLKDLSEDQRSAVVEGHVFKAEMQELRSGSFIFYGEMTDYTGSISFKKFVRDSDKEEIEYLKGIKPGVWIRMQGSLKDDQYAHDLIFNIYSMELTEHVGRQEAYQGEEKHVELHVHTNMSQLDATSDVADIIKTAKKFGQPAVAITDHAGLQALPNAFEAGKKTGMKVIMGLEANMVEDHGLLVLNPASMKYEDQEFVIFDVETTGLSSVYDTIIEIGAVKMKNGEVIDRFDKFINPHHPLSETTINLTSITDEMVQAADDEAVVIKQFMDFYGNDPLCGHNVQFDVGFVNAALKRCGYPEISQPVVDTLEVSRLLHPEQSRHTLDSLCRKYNVALEHHHRANQDAEATGYLMFKLLDAFNDKYQEDDLGKMNDYSNGEGYKRARPTHITVLAQNQKPGLRNLYELVSLAGIKYNFKGLRTPKSELRRLHAGLLYGSSCSQGEVFIAMMQKGYEEAKKKAEFYDFLEIQPPSNYSSLIADGLIADEAQLEEILTNIYKLGKELNKPVVATSDAHYIDKHEAIYRDVLLAAQRGNPNRNKQHPDLHFYTTQEMLDEFSFMGEDIAKEVVISNPNKINAMIDEGVQPVQDESFPPKIPHTAERVRKLTYDKAHELYGDPLPDNIQARLDRELDAIIGNGYGVVYLISQMLVAKSVKDGYLVGSRGSVGSSLVATMMGITEINPMPPHYRCPKCKQSEFFENGEYASGFDLPDKKCPDCQVMMVKDGQNIPFETFLGFHGDKVPDIDLNFSGDYQPVAHNFIRVMFGPNHSFKAGTVGTLADKKAIGYAKHYQDEHPEIKMNNAEVDRLAIGVTGVKATTGQHPAGIVVLPDDKDIYELTPLQYPSDDISKEWKTTHFDFHQIHDNLLKFDILGHQDPTMIRMLQDLSGIDPLTIPTDDPKVMSLFSSPEALGVTPEQINSKTGTLGLPEFGTPFVRGMLEETKPSTFAELLQISGLSHGTDVWLGNAEELINNGTCKLKSVIGCRDNIMTDLIRWGVKEEVAFSTMETVRKGKGISDENMAVLKENKNIPDWYIPSCLKIKYMFPKAHAAAYILMALRVAWFKVYYPEIYYAAYFSVRADKVDLEAMSRGKNTVVALINRIKEKGTAATKLEKDLQTYMELVNEAIERGINFKMVDINESEATTYKIVDKHTILAPFNAVDGLGDSAAKQIVAARSEAPFLSKEDLQVRGKVSQKIMDFFENNNVLEGMPDQNQLSLF</sequence>
<dbReference type="SMART" id="SM00479">
    <property type="entry name" value="EXOIII"/>
    <property type="match status" value="1"/>
</dbReference>
<dbReference type="PANTHER" id="PTHR32294:SF5">
    <property type="entry name" value="DNA POLYMERASE III POLC-TYPE"/>
    <property type="match status" value="1"/>
</dbReference>
<evidence type="ECO:0000256" key="3">
    <source>
        <dbReference type="ARBA" id="ARBA00022490"/>
    </source>
</evidence>
<evidence type="ECO:0000256" key="13">
    <source>
        <dbReference type="HAMAP-Rule" id="MF_00356"/>
    </source>
</evidence>
<accession>A0A3G6K4I1</accession>
<keyword evidence="4 13" id="KW-0808">Transferase</keyword>
<dbReference type="EMBL" id="JAJNUY010000007">
    <property type="protein sequence ID" value="MCD5563079.1"/>
    <property type="molecule type" value="Genomic_DNA"/>
</dbReference>